<evidence type="ECO:0000256" key="1">
    <source>
        <dbReference type="SAM" id="SignalP"/>
    </source>
</evidence>
<proteinExistence type="predicted"/>
<dbReference type="RefSeq" id="WP_259092150.1">
    <property type="nucleotide sequence ID" value="NZ_BAAAZC010000006.1"/>
</dbReference>
<dbReference type="SUPFAM" id="SSF101874">
    <property type="entry name" value="YceI-like"/>
    <property type="match status" value="1"/>
</dbReference>
<keyword evidence="4" id="KW-1185">Reference proteome</keyword>
<dbReference type="InterPro" id="IPR007372">
    <property type="entry name" value="Lipid/polyisoprenoid-bd_YceI"/>
</dbReference>
<feature type="chain" id="PRO_5046139441" evidence="1">
    <location>
        <begin position="21"/>
        <end position="200"/>
    </location>
</feature>
<dbReference type="PANTHER" id="PTHR34406:SF1">
    <property type="entry name" value="PROTEIN YCEI"/>
    <property type="match status" value="1"/>
</dbReference>
<evidence type="ECO:0000259" key="2">
    <source>
        <dbReference type="SMART" id="SM00867"/>
    </source>
</evidence>
<dbReference type="InterPro" id="IPR036761">
    <property type="entry name" value="TTHA0802/YceI-like_sf"/>
</dbReference>
<evidence type="ECO:0000313" key="3">
    <source>
        <dbReference type="EMBL" id="GAA3961378.1"/>
    </source>
</evidence>
<keyword evidence="1" id="KW-0732">Signal</keyword>
<dbReference type="PANTHER" id="PTHR34406">
    <property type="entry name" value="PROTEIN YCEI"/>
    <property type="match status" value="1"/>
</dbReference>
<sequence>MLKKIAVILVLALVQISANAQQTYHLDIKKSKILWNNRKTMGGHYGYILFNSGTLNYSAGNEPQNGVFSVDMNSMRSTDHEDTAKNQKVDKELRTAGYFAMDQYPAATMNVKQIKHIGKSTTYEVFGDLTIKGITNPIEFTSTIVRKGDAITATAQLEIDRLKWHINMQQNPKSWDPFAALQDHIISDKIAVTLNLVFVK</sequence>
<organism evidence="3 4">
    <name type="scientific">Mucilaginibacter dorajii</name>
    <dbReference type="NCBI Taxonomy" id="692994"/>
    <lineage>
        <taxon>Bacteria</taxon>
        <taxon>Pseudomonadati</taxon>
        <taxon>Bacteroidota</taxon>
        <taxon>Sphingobacteriia</taxon>
        <taxon>Sphingobacteriales</taxon>
        <taxon>Sphingobacteriaceae</taxon>
        <taxon>Mucilaginibacter</taxon>
    </lineage>
</organism>
<accession>A0ABP7P8D0</accession>
<dbReference type="Pfam" id="PF04264">
    <property type="entry name" value="YceI"/>
    <property type="match status" value="1"/>
</dbReference>
<dbReference type="Proteomes" id="UP001500742">
    <property type="component" value="Unassembled WGS sequence"/>
</dbReference>
<dbReference type="EMBL" id="BAAAZC010000006">
    <property type="protein sequence ID" value="GAA3961378.1"/>
    <property type="molecule type" value="Genomic_DNA"/>
</dbReference>
<dbReference type="Gene3D" id="2.40.128.110">
    <property type="entry name" value="Lipid/polyisoprenoid-binding, YceI-like"/>
    <property type="match status" value="1"/>
</dbReference>
<name>A0ABP7P8D0_9SPHI</name>
<dbReference type="SMART" id="SM00867">
    <property type="entry name" value="YceI"/>
    <property type="match status" value="1"/>
</dbReference>
<gene>
    <name evidence="3" type="ORF">GCM10022210_06530</name>
</gene>
<evidence type="ECO:0000313" key="4">
    <source>
        <dbReference type="Proteomes" id="UP001500742"/>
    </source>
</evidence>
<feature type="signal peptide" evidence="1">
    <location>
        <begin position="1"/>
        <end position="20"/>
    </location>
</feature>
<protein>
    <submittedName>
        <fullName evidence="3">YceI family protein</fullName>
    </submittedName>
</protein>
<feature type="domain" description="Lipid/polyisoprenoid-binding YceI-like" evidence="2">
    <location>
        <begin position="23"/>
        <end position="199"/>
    </location>
</feature>
<reference evidence="4" key="1">
    <citation type="journal article" date="2019" name="Int. J. Syst. Evol. Microbiol.">
        <title>The Global Catalogue of Microorganisms (GCM) 10K type strain sequencing project: providing services to taxonomists for standard genome sequencing and annotation.</title>
        <authorList>
            <consortium name="The Broad Institute Genomics Platform"/>
            <consortium name="The Broad Institute Genome Sequencing Center for Infectious Disease"/>
            <person name="Wu L."/>
            <person name="Ma J."/>
        </authorList>
    </citation>
    <scope>NUCLEOTIDE SEQUENCE [LARGE SCALE GENOMIC DNA]</scope>
    <source>
        <strain evidence="4">JCM 16601</strain>
    </source>
</reference>
<comment type="caution">
    <text evidence="3">The sequence shown here is derived from an EMBL/GenBank/DDBJ whole genome shotgun (WGS) entry which is preliminary data.</text>
</comment>